<evidence type="ECO:0008006" key="3">
    <source>
        <dbReference type="Google" id="ProtNLM"/>
    </source>
</evidence>
<evidence type="ECO:0000313" key="2">
    <source>
        <dbReference type="Proteomes" id="UP000267430"/>
    </source>
</evidence>
<dbReference type="SUPFAM" id="SSF160904">
    <property type="entry name" value="Jann2411-like"/>
    <property type="match status" value="1"/>
</dbReference>
<evidence type="ECO:0000313" key="1">
    <source>
        <dbReference type="EMBL" id="RUQ27519.1"/>
    </source>
</evidence>
<dbReference type="InterPro" id="IPR023286">
    <property type="entry name" value="ABATE_dom_sf"/>
</dbReference>
<sequence length="323" mass="37502">MYNYYPLSHSSKINLYPVELVSIENLVVEQQNLGPGSKELLKESIKNWRKASGENMSFALKLASLERDSHQIIFNNDGLMDKFASLKTIKDIEAFSMKYGLLGITHPDNLQVNSNSPAIMATLEPPILFTKYDFSVFEPIELWQWHIDEVRRILRLYHTARKANSEELLYEVIEIKLHSGRFGSLAEDREITERYFVYWTNGEVILMLPKEFEEKSMLDIAQYTLAKILELRISGGINLGPGEVISNTSTKEFTITEQRYSKYLLAAIYYDLWQTINNSKNVYLCENRNCRFPFVKSGRKKYCNEACKQEAYRIRIVEKGGKE</sequence>
<accession>A0A3S0TZ22</accession>
<organism evidence="1 2">
    <name type="scientific">Peribacillus cavernae</name>
    <dbReference type="NCBI Taxonomy" id="1674310"/>
    <lineage>
        <taxon>Bacteria</taxon>
        <taxon>Bacillati</taxon>
        <taxon>Bacillota</taxon>
        <taxon>Bacilli</taxon>
        <taxon>Bacillales</taxon>
        <taxon>Bacillaceae</taxon>
        <taxon>Peribacillus</taxon>
    </lineage>
</organism>
<comment type="caution">
    <text evidence="1">The sequence shown here is derived from an EMBL/GenBank/DDBJ whole genome shotgun (WGS) entry which is preliminary data.</text>
</comment>
<reference evidence="1 2" key="1">
    <citation type="submission" date="2018-12" db="EMBL/GenBank/DDBJ databases">
        <title>Bacillus chawlae sp. nov., Bacillus glennii sp. nov., and Bacillus saganii sp. nov. Isolated from the Vehicle Assembly Building at Kennedy Space Center where the Viking Spacecraft were Assembled.</title>
        <authorList>
            <person name="Seuylemezian A."/>
            <person name="Vaishampayan P."/>
        </authorList>
    </citation>
    <scope>NUCLEOTIDE SEQUENCE [LARGE SCALE GENOMIC DNA]</scope>
    <source>
        <strain evidence="1 2">L5</strain>
    </source>
</reference>
<gene>
    <name evidence="1" type="ORF">ELQ35_15585</name>
</gene>
<dbReference type="Proteomes" id="UP000267430">
    <property type="component" value="Unassembled WGS sequence"/>
</dbReference>
<dbReference type="RefSeq" id="WP_126865830.1">
    <property type="nucleotide sequence ID" value="NZ_JAUSTX010000038.1"/>
</dbReference>
<dbReference type="OrthoDB" id="2810591at2"/>
<dbReference type="AlphaFoldDB" id="A0A3S0TZ22"/>
<keyword evidence="2" id="KW-1185">Reference proteome</keyword>
<protein>
    <recommendedName>
        <fullName evidence="3">CGNR zinc finger domain-containing protein</fullName>
    </recommendedName>
</protein>
<dbReference type="EMBL" id="RYZZ01000024">
    <property type="protein sequence ID" value="RUQ27519.1"/>
    <property type="molecule type" value="Genomic_DNA"/>
</dbReference>
<name>A0A3S0TZ22_9BACI</name>
<proteinExistence type="predicted"/>